<proteinExistence type="predicted"/>
<dbReference type="RefSeq" id="WP_135572999.1">
    <property type="nucleotide sequence ID" value="NZ_RQGK01000028.1"/>
</dbReference>
<dbReference type="PANTHER" id="PTHR38731">
    <property type="entry name" value="LIPL45-RELATED LIPOPROTEIN-RELATED"/>
    <property type="match status" value="1"/>
</dbReference>
<gene>
    <name evidence="2" type="ORF">EHQ83_16330</name>
</gene>
<sequence>MRTKLLSFLALSFLILSLGLSCRFISSFFIKDEPATFGIIVIFQSGDVVIERNGKNIKSKPGLILQENDWIQTSSGSIDIQTAQGDAIRIKSYSKVALKNISSPNRRETNLYVQAGELLIKTNKLKTGDAFTISTPTTVAGVRGTTFSFELTNGKPPKVKVYEGAVAITFKIPKEILEDSKALDKELYKEFVTFLEKNEVVLENGEASYVKPDLDHMIQLVLTRIEKNEDITKEFEALQKMENPSLEKKAFTETPQENAELETLVQSDQQLVEKALLEENPDPTQPKIASISSEIEKDQTSRLDLALEKIESDAEANELKDEKKIREYYNVLEIVVKSDGTKLSGAIVTQIGNRLILHTPSGVIRLNKDDIDYVDYHTFQIKTKSK</sequence>
<dbReference type="InterPro" id="IPR006860">
    <property type="entry name" value="FecR"/>
</dbReference>
<reference evidence="2 3" key="1">
    <citation type="journal article" date="2019" name="PLoS Negl. Trop. Dis.">
        <title>Revisiting the worldwide diversity of Leptospira species in the environment.</title>
        <authorList>
            <person name="Vincent A.T."/>
            <person name="Schiettekatte O."/>
            <person name="Bourhy P."/>
            <person name="Veyrier F.J."/>
            <person name="Picardeau M."/>
        </authorList>
    </citation>
    <scope>NUCLEOTIDE SEQUENCE [LARGE SCALE GENOMIC DNA]</scope>
    <source>
        <strain evidence="2 3">201702445</strain>
    </source>
</reference>
<protein>
    <submittedName>
        <fullName evidence="2">Transcriptional regulator</fullName>
    </submittedName>
</protein>
<evidence type="ECO:0000313" key="3">
    <source>
        <dbReference type="Proteomes" id="UP000297613"/>
    </source>
</evidence>
<comment type="caution">
    <text evidence="2">The sequence shown here is derived from an EMBL/GenBank/DDBJ whole genome shotgun (WGS) entry which is preliminary data.</text>
</comment>
<dbReference type="PANTHER" id="PTHR38731:SF1">
    <property type="entry name" value="FECR PROTEIN DOMAIN-CONTAINING PROTEIN"/>
    <property type="match status" value="1"/>
</dbReference>
<dbReference type="Gene3D" id="2.60.120.1440">
    <property type="match status" value="1"/>
</dbReference>
<dbReference type="EMBL" id="RQGM01000068">
    <property type="protein sequence ID" value="TGL80781.1"/>
    <property type="molecule type" value="Genomic_DNA"/>
</dbReference>
<evidence type="ECO:0000259" key="1">
    <source>
        <dbReference type="Pfam" id="PF04773"/>
    </source>
</evidence>
<dbReference type="PROSITE" id="PS51257">
    <property type="entry name" value="PROKAR_LIPOPROTEIN"/>
    <property type="match status" value="1"/>
</dbReference>
<dbReference type="Pfam" id="PF04773">
    <property type="entry name" value="FecR"/>
    <property type="match status" value="1"/>
</dbReference>
<accession>A0A6N4R074</accession>
<dbReference type="Proteomes" id="UP000297613">
    <property type="component" value="Unassembled WGS sequence"/>
</dbReference>
<dbReference type="AlphaFoldDB" id="A0A6N4R074"/>
<evidence type="ECO:0000313" key="2">
    <source>
        <dbReference type="EMBL" id="TGL80781.1"/>
    </source>
</evidence>
<name>A0A6N4R074_9LEPT</name>
<organism evidence="2 3">
    <name type="scientific">Leptospira yasudae</name>
    <dbReference type="NCBI Taxonomy" id="2202201"/>
    <lineage>
        <taxon>Bacteria</taxon>
        <taxon>Pseudomonadati</taxon>
        <taxon>Spirochaetota</taxon>
        <taxon>Spirochaetia</taxon>
        <taxon>Leptospirales</taxon>
        <taxon>Leptospiraceae</taxon>
        <taxon>Leptospira</taxon>
    </lineage>
</organism>
<feature type="domain" description="FecR protein" evidence="1">
    <location>
        <begin position="72"/>
        <end position="166"/>
    </location>
</feature>